<keyword evidence="2 7" id="KW-0813">Transport</keyword>
<comment type="subcellular location">
    <subcellularLocation>
        <location evidence="1 7">Cell membrane</location>
        <topology evidence="1 7">Multi-pass membrane protein</topology>
    </subcellularLocation>
</comment>
<proteinExistence type="inferred from homology"/>
<comment type="similarity">
    <text evidence="7">Belongs to the binding-protein-dependent transport system permease family.</text>
</comment>
<keyword evidence="4 7" id="KW-0812">Transmembrane</keyword>
<name>A0ABS7HRG3_9MICO</name>
<feature type="transmembrane region" description="Helical" evidence="7">
    <location>
        <begin position="242"/>
        <end position="262"/>
    </location>
</feature>
<keyword evidence="3" id="KW-1003">Cell membrane</keyword>
<evidence type="ECO:0000256" key="6">
    <source>
        <dbReference type="ARBA" id="ARBA00023136"/>
    </source>
</evidence>
<gene>
    <name evidence="9" type="ORF">JNB62_16580</name>
</gene>
<keyword evidence="6 7" id="KW-0472">Membrane</keyword>
<dbReference type="Proteomes" id="UP001196843">
    <property type="component" value="Unassembled WGS sequence"/>
</dbReference>
<dbReference type="CDD" id="cd06261">
    <property type="entry name" value="TM_PBP2"/>
    <property type="match status" value="1"/>
</dbReference>
<sequence length="327" mass="35484">MTQITPTTRPSMDDAVPAVEFVQERAARRRPAGLAWFRGDGPHILVFLIPLLFSFVLFSWRPIVDAAVMAFQQTNLVTPPEWVGFDNFATVLQDPLLGTAVVNTLYFAALALLLGYPIPLVVAVLMSEVRRARGLFSALAYLPVVVPPVVAALLWKFFYDGSPNGVFNTILGWVGLGPVPWLSDPDWAMPSIVLFATWSAAGGTIIIYLAALVGVAPELYDAAEVDGAGVWRKVWHVTMPQLRGVLLVTFILQIIGTAQVFLEPFLLTGGGPANSTTTVLMLIYKYAFQSSLGGDYGAATALSIMLAIVLAVFSAIYFRITKSWSTT</sequence>
<evidence type="ECO:0000313" key="9">
    <source>
        <dbReference type="EMBL" id="MBW9095300.1"/>
    </source>
</evidence>
<dbReference type="Pfam" id="PF00528">
    <property type="entry name" value="BPD_transp_1"/>
    <property type="match status" value="1"/>
</dbReference>
<feature type="transmembrane region" description="Helical" evidence="7">
    <location>
        <begin position="105"/>
        <end position="126"/>
    </location>
</feature>
<keyword evidence="10" id="KW-1185">Reference proteome</keyword>
<evidence type="ECO:0000256" key="4">
    <source>
        <dbReference type="ARBA" id="ARBA00022692"/>
    </source>
</evidence>
<evidence type="ECO:0000256" key="1">
    <source>
        <dbReference type="ARBA" id="ARBA00004651"/>
    </source>
</evidence>
<dbReference type="SUPFAM" id="SSF161098">
    <property type="entry name" value="MetI-like"/>
    <property type="match status" value="1"/>
</dbReference>
<evidence type="ECO:0000259" key="8">
    <source>
        <dbReference type="PROSITE" id="PS50928"/>
    </source>
</evidence>
<dbReference type="Gene3D" id="1.10.3720.10">
    <property type="entry name" value="MetI-like"/>
    <property type="match status" value="1"/>
</dbReference>
<protein>
    <submittedName>
        <fullName evidence="9">Sugar ABC transporter permease</fullName>
    </submittedName>
</protein>
<dbReference type="PANTHER" id="PTHR30193">
    <property type="entry name" value="ABC TRANSPORTER PERMEASE PROTEIN"/>
    <property type="match status" value="1"/>
</dbReference>
<feature type="transmembrane region" description="Helical" evidence="7">
    <location>
        <begin position="296"/>
        <end position="318"/>
    </location>
</feature>
<feature type="transmembrane region" description="Helical" evidence="7">
    <location>
        <begin position="187"/>
        <end position="211"/>
    </location>
</feature>
<evidence type="ECO:0000256" key="2">
    <source>
        <dbReference type="ARBA" id="ARBA00022448"/>
    </source>
</evidence>
<accession>A0ABS7HRG3</accession>
<dbReference type="InterPro" id="IPR000515">
    <property type="entry name" value="MetI-like"/>
</dbReference>
<dbReference type="InterPro" id="IPR051393">
    <property type="entry name" value="ABC_transporter_permease"/>
</dbReference>
<evidence type="ECO:0000313" key="10">
    <source>
        <dbReference type="Proteomes" id="UP001196843"/>
    </source>
</evidence>
<dbReference type="InterPro" id="IPR035906">
    <property type="entry name" value="MetI-like_sf"/>
</dbReference>
<reference evidence="9 10" key="1">
    <citation type="journal article" date="2021" name="MBio">
        <title>Poor Competitiveness of Bradyrhizobium in Pigeon Pea Root Colonization in Indian Soils.</title>
        <authorList>
            <person name="Chalasani D."/>
            <person name="Basu A."/>
            <person name="Pullabhotla S.V.S.R.N."/>
            <person name="Jorrin B."/>
            <person name="Neal A.L."/>
            <person name="Poole P.S."/>
            <person name="Podile A.R."/>
            <person name="Tkacz A."/>
        </authorList>
    </citation>
    <scope>NUCLEOTIDE SEQUENCE [LARGE SCALE GENOMIC DNA]</scope>
    <source>
        <strain evidence="9 10">HU14</strain>
    </source>
</reference>
<comment type="caution">
    <text evidence="9">The sequence shown here is derived from an EMBL/GenBank/DDBJ whole genome shotgun (WGS) entry which is preliminary data.</text>
</comment>
<dbReference type="PROSITE" id="PS50928">
    <property type="entry name" value="ABC_TM1"/>
    <property type="match status" value="1"/>
</dbReference>
<keyword evidence="5 7" id="KW-1133">Transmembrane helix</keyword>
<feature type="domain" description="ABC transmembrane type-1" evidence="8">
    <location>
        <begin position="101"/>
        <end position="317"/>
    </location>
</feature>
<evidence type="ECO:0000256" key="7">
    <source>
        <dbReference type="RuleBase" id="RU363032"/>
    </source>
</evidence>
<dbReference type="PANTHER" id="PTHR30193:SF41">
    <property type="entry name" value="DIACETYLCHITOBIOSE UPTAKE SYSTEM PERMEASE PROTEIN NGCF"/>
    <property type="match status" value="1"/>
</dbReference>
<feature type="transmembrane region" description="Helical" evidence="7">
    <location>
        <begin position="44"/>
        <end position="63"/>
    </location>
</feature>
<dbReference type="RefSeq" id="WP_220302008.1">
    <property type="nucleotide sequence ID" value="NZ_JAEUAW010000016.1"/>
</dbReference>
<dbReference type="EMBL" id="JAEUAW010000016">
    <property type="protein sequence ID" value="MBW9095300.1"/>
    <property type="molecule type" value="Genomic_DNA"/>
</dbReference>
<evidence type="ECO:0000256" key="5">
    <source>
        <dbReference type="ARBA" id="ARBA00022989"/>
    </source>
</evidence>
<evidence type="ECO:0000256" key="3">
    <source>
        <dbReference type="ARBA" id="ARBA00022475"/>
    </source>
</evidence>
<organism evidence="9 10">
    <name type="scientific">Microbacterium jejuense</name>
    <dbReference type="NCBI Taxonomy" id="1263637"/>
    <lineage>
        <taxon>Bacteria</taxon>
        <taxon>Bacillati</taxon>
        <taxon>Actinomycetota</taxon>
        <taxon>Actinomycetes</taxon>
        <taxon>Micrococcales</taxon>
        <taxon>Microbacteriaceae</taxon>
        <taxon>Microbacterium</taxon>
    </lineage>
</organism>
<feature type="transmembrane region" description="Helical" evidence="7">
    <location>
        <begin position="138"/>
        <end position="158"/>
    </location>
</feature>